<evidence type="ECO:0000313" key="1">
    <source>
        <dbReference type="EMBL" id="KAJ9110099.1"/>
    </source>
</evidence>
<protein>
    <submittedName>
        <fullName evidence="1">Uncharacterized protein</fullName>
    </submittedName>
</protein>
<proteinExistence type="predicted"/>
<dbReference type="Proteomes" id="UP001241377">
    <property type="component" value="Unassembled WGS sequence"/>
</dbReference>
<gene>
    <name evidence="1" type="ORF">QFC19_001770</name>
</gene>
<reference evidence="1" key="1">
    <citation type="submission" date="2023-04" db="EMBL/GenBank/DDBJ databases">
        <title>Draft Genome sequencing of Naganishia species isolated from polar environments using Oxford Nanopore Technology.</title>
        <authorList>
            <person name="Leo P."/>
            <person name="Venkateswaran K."/>
        </authorList>
    </citation>
    <scope>NUCLEOTIDE SEQUENCE</scope>
    <source>
        <strain evidence="1">MNA-CCFEE 5261</strain>
    </source>
</reference>
<evidence type="ECO:0000313" key="2">
    <source>
        <dbReference type="Proteomes" id="UP001241377"/>
    </source>
</evidence>
<comment type="caution">
    <text evidence="1">The sequence shown here is derived from an EMBL/GenBank/DDBJ whole genome shotgun (WGS) entry which is preliminary data.</text>
</comment>
<accession>A0ACC2WG09</accession>
<keyword evidence="2" id="KW-1185">Reference proteome</keyword>
<organism evidence="1 2">
    <name type="scientific">Naganishia cerealis</name>
    <dbReference type="NCBI Taxonomy" id="610337"/>
    <lineage>
        <taxon>Eukaryota</taxon>
        <taxon>Fungi</taxon>
        <taxon>Dikarya</taxon>
        <taxon>Basidiomycota</taxon>
        <taxon>Agaricomycotina</taxon>
        <taxon>Tremellomycetes</taxon>
        <taxon>Filobasidiales</taxon>
        <taxon>Filobasidiaceae</taxon>
        <taxon>Naganishia</taxon>
    </lineage>
</organism>
<name>A0ACC2WG09_9TREE</name>
<sequence length="158" mass="17105">MGSREEAGYGLEDEEMDDDVSASEYGDEASATTAALTKASMGCNASLLNAPASDTPALPETVTTTIEQESTPAPGQSTVLNSTLVLKYKALVDQPEGTSKEEAQANKQPLIMLTLIAKLYNFRVISCRLIYDLVRRFIENLVPRLQEVTTEVEFPAEG</sequence>
<dbReference type="EMBL" id="JASBWR010000014">
    <property type="protein sequence ID" value="KAJ9110099.1"/>
    <property type="molecule type" value="Genomic_DNA"/>
</dbReference>